<evidence type="ECO:0000313" key="3">
    <source>
        <dbReference type="Proteomes" id="UP000229498"/>
    </source>
</evidence>
<feature type="chain" id="PRO_5014825323" evidence="1">
    <location>
        <begin position="28"/>
        <end position="333"/>
    </location>
</feature>
<proteinExistence type="predicted"/>
<gene>
    <name evidence="2" type="ORF">CVT23_08225</name>
</gene>
<organism evidence="2 3">
    <name type="scientific">Minwuia thermotolerans</name>
    <dbReference type="NCBI Taxonomy" id="2056226"/>
    <lineage>
        <taxon>Bacteria</taxon>
        <taxon>Pseudomonadati</taxon>
        <taxon>Pseudomonadota</taxon>
        <taxon>Alphaproteobacteria</taxon>
        <taxon>Minwuiales</taxon>
        <taxon>Minwuiaceae</taxon>
        <taxon>Minwuia</taxon>
    </lineage>
</organism>
<accession>A0A2M9G208</accession>
<dbReference type="Gene3D" id="2.40.128.140">
    <property type="entry name" value="Outer membrane protein"/>
    <property type="match status" value="1"/>
</dbReference>
<dbReference type="OrthoDB" id="9776275at2"/>
<evidence type="ECO:0000256" key="1">
    <source>
        <dbReference type="SAM" id="SignalP"/>
    </source>
</evidence>
<evidence type="ECO:0000313" key="2">
    <source>
        <dbReference type="EMBL" id="PJK29757.1"/>
    </source>
</evidence>
<keyword evidence="3" id="KW-1185">Reference proteome</keyword>
<name>A0A2M9G208_9PROT</name>
<feature type="signal peptide" evidence="1">
    <location>
        <begin position="1"/>
        <end position="27"/>
    </location>
</feature>
<dbReference type="Pfam" id="PF09982">
    <property type="entry name" value="LpxR"/>
    <property type="match status" value="1"/>
</dbReference>
<keyword evidence="1" id="KW-0732">Signal</keyword>
<protein>
    <submittedName>
        <fullName evidence="2">DUF2219 domain-containing protein</fullName>
    </submittedName>
</protein>
<dbReference type="RefSeq" id="WP_109793035.1">
    <property type="nucleotide sequence ID" value="NZ_PHIG01000031.1"/>
</dbReference>
<dbReference type="InterPro" id="IPR018707">
    <property type="entry name" value="LpxR"/>
</dbReference>
<dbReference type="EMBL" id="PHIG01000031">
    <property type="protein sequence ID" value="PJK29757.1"/>
    <property type="molecule type" value="Genomic_DNA"/>
</dbReference>
<comment type="caution">
    <text evidence="2">The sequence shown here is derived from an EMBL/GenBank/DDBJ whole genome shotgun (WGS) entry which is preliminary data.</text>
</comment>
<dbReference type="InterPro" id="IPR037107">
    <property type="entry name" value="Put_OMP_sf"/>
</dbReference>
<reference evidence="2 3" key="1">
    <citation type="submission" date="2017-11" db="EMBL/GenBank/DDBJ databases">
        <title>Draft genome sequence of Rhizobiales bacterium SY3-13.</title>
        <authorList>
            <person name="Sun C."/>
        </authorList>
    </citation>
    <scope>NUCLEOTIDE SEQUENCE [LARGE SCALE GENOMIC DNA]</scope>
    <source>
        <strain evidence="2 3">SY3-13</strain>
    </source>
</reference>
<dbReference type="AlphaFoldDB" id="A0A2M9G208"/>
<dbReference type="Proteomes" id="UP000229498">
    <property type="component" value="Unassembled WGS sequence"/>
</dbReference>
<sequence length="333" mass="37114">MISQASRFRLTLLALLALSSVLSGARAQAPETEIGTLSFVIENDYFARTDQNYTNGWRLQYLRPKGAVSDLTDWLGQTFLDVADETRIYEGVSVGQNLFTPRDITDPDPQPGEHPYAGYLYLEFAGVVDRTSAVDTLTLQLGVVGPLAMGEFTQNTVHQLIASEIAKGWDNQLSNEPVLLLSFDRTWRVWRESREYNFDVLPSAGVSIGNIRTEGRLGFTARFGPDLQDDLGPPRIRPSLAGGGFIAGAPDFNWYFFTGFQARGVAKNLVLDGNNFTESARVDKRNFVFEADAGIAIHIGGFRLAYTMVRRSREFDTQQDPHYFAAISLTTRY</sequence>